<dbReference type="UniPathway" id="UPA00344"/>
<dbReference type="NCBIfam" id="TIGR00177">
    <property type="entry name" value="molyb_syn"/>
    <property type="match status" value="1"/>
</dbReference>
<evidence type="ECO:0000256" key="2">
    <source>
        <dbReference type="ARBA" id="ARBA00010763"/>
    </source>
</evidence>
<dbReference type="AlphaFoldDB" id="A0A839R2I1"/>
<keyword evidence="9" id="KW-1185">Reference proteome</keyword>
<keyword evidence="3 5" id="KW-0500">Molybdenum</keyword>
<sequence length="432" mass="45127">MPIHSSIGPVQWRAVVQQIAQLPDARTRTLPTVQAEGFILAEPLLAARPAPQFPQSAMDGFAIRSIDAPHRTYRVIGDIPAGVTGGILTADGDRLDLDHSTLDEHPSALRIMTGARVPDGFDIVVPVEHTDAEQTGPLPASITIHPDAAAEPTTFTPGRHIRDIGEEIPRGAELAEAGRRLTPTLIAVALAAGTSEVTVQEPRRVAIIMTGDELVSAHSADAGDSGEVLESNGPALAASLRHFGVRSSVEHISDEPAALIAAVARRAADSDLIITTGGVGSGAYDVVKAAFAAGTDSPAAGASRFEHLAMRPGGPQGVGTYSGVPMVHLPGTPVGAIVGFHLFIRPLFETVPSDIMVPAEQAEEANTGHGPRTPRRRGAEVKPAVIEHREGAVVVREVPGRRLLPYATADAMMVTGLQGTDEVLVIPLLTGK</sequence>
<dbReference type="SMART" id="SM00852">
    <property type="entry name" value="MoCF_biosynth"/>
    <property type="match status" value="1"/>
</dbReference>
<proteinExistence type="inferred from homology"/>
<dbReference type="EMBL" id="JACHWP010000002">
    <property type="protein sequence ID" value="MBB3023096.1"/>
    <property type="molecule type" value="Genomic_DNA"/>
</dbReference>
<dbReference type="Proteomes" id="UP000568050">
    <property type="component" value="Unassembled WGS sequence"/>
</dbReference>
<dbReference type="RefSeq" id="WP_183375892.1">
    <property type="nucleotide sequence ID" value="NZ_CBCSFZ010000001.1"/>
</dbReference>
<feature type="region of interest" description="Disordered" evidence="6">
    <location>
        <begin position="362"/>
        <end position="381"/>
    </location>
</feature>
<dbReference type="Pfam" id="PF03453">
    <property type="entry name" value="MoeA_N"/>
    <property type="match status" value="1"/>
</dbReference>
<dbReference type="SUPFAM" id="SSF53218">
    <property type="entry name" value="Molybdenum cofactor biosynthesis proteins"/>
    <property type="match status" value="1"/>
</dbReference>
<dbReference type="InterPro" id="IPR005110">
    <property type="entry name" value="MoeA_linker/N"/>
</dbReference>
<comment type="catalytic activity">
    <reaction evidence="4">
        <text>adenylyl-molybdopterin + molybdate = Mo-molybdopterin + AMP + H(+)</text>
        <dbReference type="Rhea" id="RHEA:35047"/>
        <dbReference type="ChEBI" id="CHEBI:15378"/>
        <dbReference type="ChEBI" id="CHEBI:36264"/>
        <dbReference type="ChEBI" id="CHEBI:62727"/>
        <dbReference type="ChEBI" id="CHEBI:71302"/>
        <dbReference type="ChEBI" id="CHEBI:456215"/>
        <dbReference type="EC" id="2.10.1.1"/>
    </reaction>
</comment>
<dbReference type="EC" id="2.10.1.1" evidence="5"/>
<evidence type="ECO:0000259" key="7">
    <source>
        <dbReference type="SMART" id="SM00852"/>
    </source>
</evidence>
<dbReference type="PANTHER" id="PTHR10192">
    <property type="entry name" value="MOLYBDOPTERIN BIOSYNTHESIS PROTEIN"/>
    <property type="match status" value="1"/>
</dbReference>
<dbReference type="Gene3D" id="3.90.105.10">
    <property type="entry name" value="Molybdopterin biosynthesis moea protein, domain 2"/>
    <property type="match status" value="1"/>
</dbReference>
<evidence type="ECO:0000256" key="5">
    <source>
        <dbReference type="RuleBase" id="RU365090"/>
    </source>
</evidence>
<accession>A0A839R2I1</accession>
<keyword evidence="5" id="KW-0460">Magnesium</keyword>
<evidence type="ECO:0000313" key="9">
    <source>
        <dbReference type="Proteomes" id="UP000568050"/>
    </source>
</evidence>
<comment type="cofactor">
    <cofactor evidence="5">
        <name>Mg(2+)</name>
        <dbReference type="ChEBI" id="CHEBI:18420"/>
    </cofactor>
</comment>
<dbReference type="SUPFAM" id="SSF63882">
    <property type="entry name" value="MoeA N-terminal region -like"/>
    <property type="match status" value="1"/>
</dbReference>
<reference evidence="8 9" key="1">
    <citation type="submission" date="2020-08" db="EMBL/GenBank/DDBJ databases">
        <title>Sequencing the genomes of 1000 actinobacteria strains.</title>
        <authorList>
            <person name="Klenk H.-P."/>
        </authorList>
    </citation>
    <scope>NUCLEOTIDE SEQUENCE [LARGE SCALE GENOMIC DNA]</scope>
    <source>
        <strain evidence="8 9">DSM 23040</strain>
    </source>
</reference>
<keyword evidence="5" id="KW-0479">Metal-binding</keyword>
<dbReference type="InterPro" id="IPR036688">
    <property type="entry name" value="MoeA_C_domain_IV_sf"/>
</dbReference>
<dbReference type="Gene3D" id="2.40.340.10">
    <property type="entry name" value="MoeA, C-terminal, domain IV"/>
    <property type="match status" value="1"/>
</dbReference>
<keyword evidence="5 8" id="KW-0808">Transferase</keyword>
<dbReference type="InterPro" id="IPR036425">
    <property type="entry name" value="MoaB/Mog-like_dom_sf"/>
</dbReference>
<dbReference type="GO" id="GO:0046872">
    <property type="term" value="F:metal ion binding"/>
    <property type="evidence" value="ECO:0007669"/>
    <property type="project" value="UniProtKB-UniRule"/>
</dbReference>
<name>A0A839R2I1_9MICO</name>
<comment type="similarity">
    <text evidence="2 5">Belongs to the MoeA family.</text>
</comment>
<keyword evidence="5" id="KW-0501">Molybdenum cofactor biosynthesis</keyword>
<organism evidence="8 9">
    <name type="scientific">Helcobacillus massiliensis</name>
    <dbReference type="NCBI Taxonomy" id="521392"/>
    <lineage>
        <taxon>Bacteria</taxon>
        <taxon>Bacillati</taxon>
        <taxon>Actinomycetota</taxon>
        <taxon>Actinomycetes</taxon>
        <taxon>Micrococcales</taxon>
        <taxon>Dermabacteraceae</taxon>
        <taxon>Helcobacillus</taxon>
    </lineage>
</organism>
<feature type="domain" description="MoaB/Mog" evidence="7">
    <location>
        <begin position="206"/>
        <end position="350"/>
    </location>
</feature>
<evidence type="ECO:0000256" key="1">
    <source>
        <dbReference type="ARBA" id="ARBA00002901"/>
    </source>
</evidence>
<evidence type="ECO:0000256" key="6">
    <source>
        <dbReference type="SAM" id="MobiDB-lite"/>
    </source>
</evidence>
<dbReference type="GO" id="GO:0061599">
    <property type="term" value="F:molybdopterin molybdotransferase activity"/>
    <property type="evidence" value="ECO:0007669"/>
    <property type="project" value="UniProtKB-UniRule"/>
</dbReference>
<dbReference type="Gene3D" id="3.40.980.10">
    <property type="entry name" value="MoaB/Mog-like domain"/>
    <property type="match status" value="1"/>
</dbReference>
<dbReference type="GO" id="GO:0005829">
    <property type="term" value="C:cytosol"/>
    <property type="evidence" value="ECO:0007669"/>
    <property type="project" value="TreeGrafter"/>
</dbReference>
<dbReference type="Gene3D" id="2.170.190.11">
    <property type="entry name" value="Molybdopterin biosynthesis moea protein, domain 3"/>
    <property type="match status" value="1"/>
</dbReference>
<comment type="caution">
    <text evidence="8">The sequence shown here is derived from an EMBL/GenBank/DDBJ whole genome shotgun (WGS) entry which is preliminary data.</text>
</comment>
<dbReference type="InterPro" id="IPR036135">
    <property type="entry name" value="MoeA_linker/N_sf"/>
</dbReference>
<evidence type="ECO:0000313" key="8">
    <source>
        <dbReference type="EMBL" id="MBB3023096.1"/>
    </source>
</evidence>
<gene>
    <name evidence="8" type="ORF">FHX50_001379</name>
</gene>
<evidence type="ECO:0000256" key="3">
    <source>
        <dbReference type="ARBA" id="ARBA00022505"/>
    </source>
</evidence>
<dbReference type="InterPro" id="IPR001453">
    <property type="entry name" value="MoaB/Mog_dom"/>
</dbReference>
<dbReference type="InterPro" id="IPR038987">
    <property type="entry name" value="MoeA-like"/>
</dbReference>
<comment type="pathway">
    <text evidence="5">Cofactor biosynthesis; molybdopterin biosynthesis.</text>
</comment>
<dbReference type="Pfam" id="PF00994">
    <property type="entry name" value="MoCF_biosynth"/>
    <property type="match status" value="1"/>
</dbReference>
<dbReference type="CDD" id="cd00887">
    <property type="entry name" value="MoeA"/>
    <property type="match status" value="1"/>
</dbReference>
<comment type="function">
    <text evidence="1 5">Catalyzes the insertion of molybdate into adenylated molybdopterin with the concomitant release of AMP.</text>
</comment>
<dbReference type="GO" id="GO:0006777">
    <property type="term" value="P:Mo-molybdopterin cofactor biosynthetic process"/>
    <property type="evidence" value="ECO:0007669"/>
    <property type="project" value="UniProtKB-UniRule"/>
</dbReference>
<evidence type="ECO:0000256" key="4">
    <source>
        <dbReference type="ARBA" id="ARBA00047317"/>
    </source>
</evidence>
<protein>
    <recommendedName>
        <fullName evidence="5">Molybdopterin molybdenumtransferase</fullName>
        <ecNumber evidence="5">2.10.1.1</ecNumber>
    </recommendedName>
</protein>
<dbReference type="PANTHER" id="PTHR10192:SF5">
    <property type="entry name" value="GEPHYRIN"/>
    <property type="match status" value="1"/>
</dbReference>